<organism evidence="13 14">
    <name type="scientific">Stakelama pacifica</name>
    <dbReference type="NCBI Taxonomy" id="517720"/>
    <lineage>
        <taxon>Bacteria</taxon>
        <taxon>Pseudomonadati</taxon>
        <taxon>Pseudomonadota</taxon>
        <taxon>Alphaproteobacteria</taxon>
        <taxon>Sphingomonadales</taxon>
        <taxon>Sphingomonadaceae</taxon>
        <taxon>Stakelama</taxon>
    </lineage>
</organism>
<dbReference type="RefSeq" id="WP_133496345.1">
    <property type="nucleotide sequence ID" value="NZ_BMLU01000010.1"/>
</dbReference>
<comment type="caution">
    <text evidence="13">The sequence shown here is derived from an EMBL/GenBank/DDBJ whole genome shotgun (WGS) entry which is preliminary data.</text>
</comment>
<protein>
    <recommendedName>
        <fullName evidence="3">beta-N-acetylhexosaminidase</fullName>
        <ecNumber evidence="3">3.2.1.52</ecNumber>
    </recommendedName>
    <alternativeName>
        <fullName evidence="6">Beta-N-acetylhexosaminidase</fullName>
    </alternativeName>
    <alternativeName>
        <fullName evidence="7">N-acetyl-beta-glucosaminidase</fullName>
    </alternativeName>
</protein>
<evidence type="ECO:0000256" key="8">
    <source>
        <dbReference type="PIRSR" id="PIRSR625705-1"/>
    </source>
</evidence>
<evidence type="ECO:0000256" key="2">
    <source>
        <dbReference type="ARBA" id="ARBA00006285"/>
    </source>
</evidence>
<dbReference type="PANTHER" id="PTHR22600:SF57">
    <property type="entry name" value="BETA-N-ACETYLHEXOSAMINIDASE"/>
    <property type="match status" value="1"/>
</dbReference>
<keyword evidence="9" id="KW-0732">Signal</keyword>
<dbReference type="GO" id="GO:0030203">
    <property type="term" value="P:glycosaminoglycan metabolic process"/>
    <property type="evidence" value="ECO:0007669"/>
    <property type="project" value="TreeGrafter"/>
</dbReference>
<dbReference type="InterPro" id="IPR015882">
    <property type="entry name" value="HEX_bac_N"/>
</dbReference>
<dbReference type="Gene3D" id="3.30.379.10">
    <property type="entry name" value="Chitobiase/beta-hexosaminidase domain 2-like"/>
    <property type="match status" value="1"/>
</dbReference>
<evidence type="ECO:0000256" key="4">
    <source>
        <dbReference type="ARBA" id="ARBA00022801"/>
    </source>
</evidence>
<accession>A0A4R6FII8</accession>
<dbReference type="InterPro" id="IPR029018">
    <property type="entry name" value="Hex-like_dom2"/>
</dbReference>
<dbReference type="SUPFAM" id="SSF55545">
    <property type="entry name" value="beta-N-acetylhexosaminidase-like domain"/>
    <property type="match status" value="1"/>
</dbReference>
<comment type="similarity">
    <text evidence="2">Belongs to the glycosyl hydrolase 20 family.</text>
</comment>
<dbReference type="EMBL" id="SNWD01000010">
    <property type="protein sequence ID" value="TDN80315.1"/>
    <property type="molecule type" value="Genomic_DNA"/>
</dbReference>
<dbReference type="Pfam" id="PF13290">
    <property type="entry name" value="CHB_HEX_C_1"/>
    <property type="match status" value="1"/>
</dbReference>
<name>A0A4R6FII8_9SPHN</name>
<evidence type="ECO:0000256" key="7">
    <source>
        <dbReference type="ARBA" id="ARBA00033000"/>
    </source>
</evidence>
<keyword evidence="14" id="KW-1185">Reference proteome</keyword>
<evidence type="ECO:0000313" key="13">
    <source>
        <dbReference type="EMBL" id="TDN80315.1"/>
    </source>
</evidence>
<dbReference type="InterPro" id="IPR025705">
    <property type="entry name" value="Beta_hexosaminidase_sua/sub"/>
</dbReference>
<reference evidence="13 14" key="1">
    <citation type="submission" date="2019-03" db="EMBL/GenBank/DDBJ databases">
        <title>Genomic Encyclopedia of Type Strains, Phase IV (KMG-IV): sequencing the most valuable type-strain genomes for metagenomic binning, comparative biology and taxonomic classification.</title>
        <authorList>
            <person name="Goeker M."/>
        </authorList>
    </citation>
    <scope>NUCLEOTIDE SEQUENCE [LARGE SCALE GENOMIC DNA]</scope>
    <source>
        <strain evidence="13 14">DSM 25059</strain>
    </source>
</reference>
<dbReference type="InterPro" id="IPR015883">
    <property type="entry name" value="Glyco_hydro_20_cat"/>
</dbReference>
<feature type="domain" description="Beta-hexosaminidase bacterial type N-terminal" evidence="11">
    <location>
        <begin position="43"/>
        <end position="166"/>
    </location>
</feature>
<feature type="active site" description="Proton donor" evidence="8">
    <location>
        <position position="335"/>
    </location>
</feature>
<evidence type="ECO:0000256" key="5">
    <source>
        <dbReference type="ARBA" id="ARBA00023295"/>
    </source>
</evidence>
<evidence type="ECO:0000259" key="10">
    <source>
        <dbReference type="Pfam" id="PF00728"/>
    </source>
</evidence>
<evidence type="ECO:0000259" key="12">
    <source>
        <dbReference type="Pfam" id="PF13290"/>
    </source>
</evidence>
<keyword evidence="5" id="KW-0326">Glycosidase</keyword>
<dbReference type="Gene3D" id="3.20.20.80">
    <property type="entry name" value="Glycosidases"/>
    <property type="match status" value="1"/>
</dbReference>
<dbReference type="OrthoDB" id="9763537at2"/>
<feature type="signal peptide" evidence="9">
    <location>
        <begin position="1"/>
        <end position="26"/>
    </location>
</feature>
<evidence type="ECO:0000313" key="14">
    <source>
        <dbReference type="Proteomes" id="UP000295493"/>
    </source>
</evidence>
<dbReference type="Pfam" id="PF00728">
    <property type="entry name" value="Glyco_hydro_20"/>
    <property type="match status" value="1"/>
</dbReference>
<dbReference type="AlphaFoldDB" id="A0A4R6FII8"/>
<dbReference type="EC" id="3.2.1.52" evidence="3"/>
<feature type="chain" id="PRO_5020609420" description="beta-N-acetylhexosaminidase" evidence="9">
    <location>
        <begin position="27"/>
        <end position="783"/>
    </location>
</feature>
<evidence type="ECO:0000256" key="6">
    <source>
        <dbReference type="ARBA" id="ARBA00030512"/>
    </source>
</evidence>
<evidence type="ECO:0000256" key="9">
    <source>
        <dbReference type="SAM" id="SignalP"/>
    </source>
</evidence>
<evidence type="ECO:0000259" key="11">
    <source>
        <dbReference type="Pfam" id="PF02838"/>
    </source>
</evidence>
<dbReference type="Proteomes" id="UP000295493">
    <property type="component" value="Unassembled WGS sequence"/>
</dbReference>
<feature type="domain" description="GH29D-like beta-sandwich" evidence="12">
    <location>
        <begin position="554"/>
        <end position="611"/>
    </location>
</feature>
<dbReference type="PANTHER" id="PTHR22600">
    <property type="entry name" value="BETA-HEXOSAMINIDASE"/>
    <property type="match status" value="1"/>
</dbReference>
<keyword evidence="4" id="KW-0378">Hydrolase</keyword>
<evidence type="ECO:0000256" key="1">
    <source>
        <dbReference type="ARBA" id="ARBA00001231"/>
    </source>
</evidence>
<dbReference type="InterPro" id="IPR059177">
    <property type="entry name" value="GH29D-like_dom"/>
</dbReference>
<sequence length="783" mass="84481">MGAIGNRACAAAIAAILLLPGAPASATGVNQAERTRSAQHLLRLTPMPRTVEMGEGAVTIGTGAGIAVPPQDRGASDAAKLLIAHVRAERGIALKIADGDARIRFIRDASISGDEAYRLTVDRTGIAIRAAGDRGFIWGAMTAAQLLSPDSRFGKPVSVPAMVIGDSPRFVWRGLLIDVARHFQPIDEVKKIVDQMASVKLNTLHLHLTDDQGWRFEVKRYPELTRIGAWRTSPGGGDRVGGFYTQDELKDLVAYAAARGITIVPEIDLPGHAQALVAAYPEMGVFGDRPEVSTAWGVNPYLINPDAEGVRFVENILDELMAVFPSTYIHLGGDEAVKDQWIRSPAVQAQMQKLGIKSENELQSWLIDRFGEYLASKGRRLIGWDEILEGGLPASASVMSWRGEDGAIQAANAGHDVVLSPSPTLYFDGLQSDAGDEPPGRIKVKTLADIYAYDPMPHEIDPALRSHVLGAQANAWSEYLVTPQQMEHKIFPRIGALAENVWSPAGNRDFAGFVDRLMPQIARWKRGGIAVADSAFAVRFALAGSRGEALRNNRATVALASQTGQGTIRYTLDGSEPDAKSKSYRAPLTLKPGATIRAAAFDARGGAVSAVRSYDTSRSALLRYGNSDLVACPKGSFLLRVPLSPDATANGPAYNMDLFYQCSAARAVPLDQARGVEVTVARMKIAFGLAHQFDDVVRQYDVTSHGELVVEAKCFAPDGSAASDPVVLATFPLPDPETADNRMTFRADIPQMKGDEDVCFRFTSQPHGQRYAVESVSFVERSK</sequence>
<dbReference type="GO" id="GO:0005975">
    <property type="term" value="P:carbohydrate metabolic process"/>
    <property type="evidence" value="ECO:0007669"/>
    <property type="project" value="InterPro"/>
</dbReference>
<feature type="domain" description="Glycoside hydrolase family 20 catalytic" evidence="10">
    <location>
        <begin position="170"/>
        <end position="504"/>
    </location>
</feature>
<comment type="catalytic activity">
    <reaction evidence="1">
        <text>Hydrolysis of terminal non-reducing N-acetyl-D-hexosamine residues in N-acetyl-beta-D-hexosaminides.</text>
        <dbReference type="EC" id="3.2.1.52"/>
    </reaction>
</comment>
<dbReference type="GO" id="GO:0004563">
    <property type="term" value="F:beta-N-acetylhexosaminidase activity"/>
    <property type="evidence" value="ECO:0007669"/>
    <property type="project" value="UniProtKB-EC"/>
</dbReference>
<dbReference type="CDD" id="cd06563">
    <property type="entry name" value="GH20_chitobiase-like"/>
    <property type="match status" value="1"/>
</dbReference>
<dbReference type="PRINTS" id="PR00738">
    <property type="entry name" value="GLHYDRLASE20"/>
</dbReference>
<evidence type="ECO:0000256" key="3">
    <source>
        <dbReference type="ARBA" id="ARBA00012663"/>
    </source>
</evidence>
<proteinExistence type="inferred from homology"/>
<dbReference type="Pfam" id="PF02838">
    <property type="entry name" value="Glyco_hydro_20b"/>
    <property type="match status" value="1"/>
</dbReference>
<dbReference type="InterPro" id="IPR017853">
    <property type="entry name" value="GH"/>
</dbReference>
<gene>
    <name evidence="13" type="ORF">EV664_110109</name>
</gene>
<dbReference type="GO" id="GO:0016020">
    <property type="term" value="C:membrane"/>
    <property type="evidence" value="ECO:0007669"/>
    <property type="project" value="TreeGrafter"/>
</dbReference>
<dbReference type="SUPFAM" id="SSF51445">
    <property type="entry name" value="(Trans)glycosidases"/>
    <property type="match status" value="1"/>
</dbReference>